<evidence type="ECO:0000256" key="1">
    <source>
        <dbReference type="SAM" id="MobiDB-lite"/>
    </source>
</evidence>
<evidence type="ECO:0000313" key="3">
    <source>
        <dbReference type="Proteomes" id="UP000000321"/>
    </source>
</evidence>
<proteinExistence type="predicted"/>
<name>Q1YEG3_AURMS</name>
<dbReference type="EMBL" id="AAPJ01000008">
    <property type="protein sequence ID" value="EAS48628.1"/>
    <property type="molecule type" value="Genomic_DNA"/>
</dbReference>
<keyword evidence="3" id="KW-1185">Reference proteome</keyword>
<dbReference type="Proteomes" id="UP000000321">
    <property type="component" value="Unassembled WGS sequence"/>
</dbReference>
<comment type="caution">
    <text evidence="2">The sequence shown here is derived from an EMBL/GenBank/DDBJ whole genome shotgun (WGS) entry which is preliminary data.</text>
</comment>
<dbReference type="HOGENOM" id="CLU_1650217_0_0_5"/>
<gene>
    <name evidence="2" type="ORF">SI859A1_01112</name>
</gene>
<feature type="region of interest" description="Disordered" evidence="1">
    <location>
        <begin position="106"/>
        <end position="160"/>
    </location>
</feature>
<dbReference type="AlphaFoldDB" id="Q1YEG3"/>
<sequence length="160" mass="17208">MPADEFLHEIARLGLRLTRHVHRLSLPVEGIMRGRVRKRRSTRRVLDGGVRPGNAKGALRGDRRPGRMGRRSPVSSEAILAGVVGRAETADAAGTQRVRNALRGAAGELDATPQQASPAEGLADAARIRDEGRSAHDRSRLHGGSHDDFGRVPIGGVARR</sequence>
<feature type="compositionally biased region" description="Basic and acidic residues" evidence="1">
    <location>
        <begin position="126"/>
        <end position="150"/>
    </location>
</feature>
<reference evidence="2 3" key="1">
    <citation type="journal article" date="2008" name="Appl. Environ. Microbiol.">
        <title>Genomic insights into Mn(II) oxidation by the marine alphaproteobacterium Aurantimonas sp. strain SI85-9A1.</title>
        <authorList>
            <person name="Dick G.J."/>
            <person name="Podell S."/>
            <person name="Johnson H.A."/>
            <person name="Rivera-Espinoza Y."/>
            <person name="Bernier-Latmani R."/>
            <person name="McCarthy J.K."/>
            <person name="Torpey J.W."/>
            <person name="Clement B.G."/>
            <person name="Gaasterland T."/>
            <person name="Tebo B.M."/>
        </authorList>
    </citation>
    <scope>NUCLEOTIDE SEQUENCE [LARGE SCALE GENOMIC DNA]</scope>
    <source>
        <strain evidence="2 3">SI85-9A1</strain>
    </source>
</reference>
<organism evidence="2 3">
    <name type="scientific">Aurantimonas manganoxydans (strain ATCC BAA-1229 / DSM 21871 / SI85-9A1)</name>
    <dbReference type="NCBI Taxonomy" id="287752"/>
    <lineage>
        <taxon>Bacteria</taxon>
        <taxon>Pseudomonadati</taxon>
        <taxon>Pseudomonadota</taxon>
        <taxon>Alphaproteobacteria</taxon>
        <taxon>Hyphomicrobiales</taxon>
        <taxon>Aurantimonadaceae</taxon>
        <taxon>Aurantimonas</taxon>
    </lineage>
</organism>
<evidence type="ECO:0000313" key="2">
    <source>
        <dbReference type="EMBL" id="EAS48628.1"/>
    </source>
</evidence>
<accession>Q1YEG3</accession>
<feature type="region of interest" description="Disordered" evidence="1">
    <location>
        <begin position="40"/>
        <end position="74"/>
    </location>
</feature>
<dbReference type="BioCyc" id="AURANTIMONAS:SI859A1_01112-MONOMER"/>
<protein>
    <submittedName>
        <fullName evidence="2">Uncharacterized protein</fullName>
    </submittedName>
</protein>